<dbReference type="EMBL" id="DYWC01000134">
    <property type="protein sequence ID" value="HJF86991.1"/>
    <property type="molecule type" value="Genomic_DNA"/>
</dbReference>
<sequence>MSVEIKGVKELINQLEKKFGAEHTKQVNDKALKSAGGHFEKELKNAFVSFEDTGASKNEIKLSEPMNIHGVRGVKFYWEGPMDRYRLIHLNEWGYRRNGTKYYPKGHAVIAKTLKSSEKVYRNIVKDEIRKNLL</sequence>
<comment type="caution">
    <text evidence="1">The sequence shown here is derived from an EMBL/GenBank/DDBJ whole genome shotgun (WGS) entry which is preliminary data.</text>
</comment>
<reference evidence="1" key="1">
    <citation type="journal article" date="2021" name="PeerJ">
        <title>Extensive microbial diversity within the chicken gut microbiome revealed by metagenomics and culture.</title>
        <authorList>
            <person name="Gilroy R."/>
            <person name="Ravi A."/>
            <person name="Getino M."/>
            <person name="Pursley I."/>
            <person name="Horton D.L."/>
            <person name="Alikhan N.F."/>
            <person name="Baker D."/>
            <person name="Gharbi K."/>
            <person name="Hall N."/>
            <person name="Watson M."/>
            <person name="Adriaenssens E.M."/>
            <person name="Foster-Nyarko E."/>
            <person name="Jarju S."/>
            <person name="Secka A."/>
            <person name="Antonio M."/>
            <person name="Oren A."/>
            <person name="Chaudhuri R.R."/>
            <person name="La Ragione R."/>
            <person name="Hildebrand F."/>
            <person name="Pallen M.J."/>
        </authorList>
    </citation>
    <scope>NUCLEOTIDE SEQUENCE</scope>
    <source>
        <strain evidence="1">7886</strain>
    </source>
</reference>
<name>A0A921HS87_9LACO</name>
<evidence type="ECO:0000313" key="1">
    <source>
        <dbReference type="EMBL" id="HJF86991.1"/>
    </source>
</evidence>
<dbReference type="AlphaFoldDB" id="A0A921HS87"/>
<organism evidence="1 2">
    <name type="scientific">Companilactobacillus farciminis</name>
    <dbReference type="NCBI Taxonomy" id="1612"/>
    <lineage>
        <taxon>Bacteria</taxon>
        <taxon>Bacillati</taxon>
        <taxon>Bacillota</taxon>
        <taxon>Bacilli</taxon>
        <taxon>Lactobacillales</taxon>
        <taxon>Lactobacillaceae</taxon>
        <taxon>Companilactobacillus</taxon>
    </lineage>
</organism>
<reference evidence="1" key="2">
    <citation type="submission" date="2021-09" db="EMBL/GenBank/DDBJ databases">
        <authorList>
            <person name="Gilroy R."/>
        </authorList>
    </citation>
    <scope>NUCLEOTIDE SEQUENCE</scope>
    <source>
        <strain evidence="1">7886</strain>
    </source>
</reference>
<evidence type="ECO:0000313" key="2">
    <source>
        <dbReference type="Proteomes" id="UP000747013"/>
    </source>
</evidence>
<proteinExistence type="predicted"/>
<gene>
    <name evidence="1" type="ORF">K8V88_06085</name>
</gene>
<accession>A0A921HS87</accession>
<protein>
    <recommendedName>
        <fullName evidence="3">HK97 gp10 family phage protein</fullName>
    </recommendedName>
</protein>
<dbReference type="Proteomes" id="UP000747013">
    <property type="component" value="Unassembled WGS sequence"/>
</dbReference>
<evidence type="ECO:0008006" key="3">
    <source>
        <dbReference type="Google" id="ProtNLM"/>
    </source>
</evidence>